<proteinExistence type="predicted"/>
<name>A0A6P7MM54_BETSP</name>
<evidence type="ECO:0000256" key="4">
    <source>
        <dbReference type="ARBA" id="ARBA00023180"/>
    </source>
</evidence>
<dbReference type="PANTHER" id="PTHR11967:SF2">
    <property type="entry name" value="ALPHA-1-ACID GLYCOPROTEIN 1"/>
    <property type="match status" value="1"/>
</dbReference>
<dbReference type="InterPro" id="IPR007110">
    <property type="entry name" value="Ig-like_dom"/>
</dbReference>
<evidence type="ECO:0000256" key="5">
    <source>
        <dbReference type="SAM" id="SignalP"/>
    </source>
</evidence>
<keyword evidence="2" id="KW-0964">Secreted</keyword>
<keyword evidence="3 5" id="KW-0732">Signal</keyword>
<dbReference type="PROSITE" id="PS50835">
    <property type="entry name" value="IG_LIKE"/>
    <property type="match status" value="1"/>
</dbReference>
<dbReference type="InParanoid" id="A0A6P7MM54"/>
<reference evidence="8" key="1">
    <citation type="submission" date="2025-08" db="UniProtKB">
        <authorList>
            <consortium name="RefSeq"/>
        </authorList>
    </citation>
    <scope>IDENTIFICATION</scope>
</reference>
<dbReference type="PANTHER" id="PTHR11967">
    <property type="entry name" value="ALPHA-1-ACID GLYCOPROTEIN"/>
    <property type="match status" value="1"/>
</dbReference>
<protein>
    <submittedName>
        <fullName evidence="8">Uncharacterized protein LOC114856059</fullName>
    </submittedName>
</protein>
<evidence type="ECO:0000313" key="8">
    <source>
        <dbReference type="RefSeq" id="XP_029007508.1"/>
    </source>
</evidence>
<dbReference type="SUPFAM" id="SSF50814">
    <property type="entry name" value="Lipocalins"/>
    <property type="match status" value="1"/>
</dbReference>
<dbReference type="Gene3D" id="2.40.128.20">
    <property type="match status" value="1"/>
</dbReference>
<organism evidence="7 8">
    <name type="scientific">Betta splendens</name>
    <name type="common">Siamese fighting fish</name>
    <dbReference type="NCBI Taxonomy" id="158456"/>
    <lineage>
        <taxon>Eukaryota</taxon>
        <taxon>Metazoa</taxon>
        <taxon>Chordata</taxon>
        <taxon>Craniata</taxon>
        <taxon>Vertebrata</taxon>
        <taxon>Euteleostomi</taxon>
        <taxon>Actinopterygii</taxon>
        <taxon>Neopterygii</taxon>
        <taxon>Teleostei</taxon>
        <taxon>Neoteleostei</taxon>
        <taxon>Acanthomorphata</taxon>
        <taxon>Anabantaria</taxon>
        <taxon>Anabantiformes</taxon>
        <taxon>Anabantoidei</taxon>
        <taxon>Osphronemidae</taxon>
        <taxon>Betta</taxon>
    </lineage>
</organism>
<feature type="domain" description="Ig-like" evidence="6">
    <location>
        <begin position="169"/>
        <end position="236"/>
    </location>
</feature>
<feature type="signal peptide" evidence="5">
    <location>
        <begin position="1"/>
        <end position="19"/>
    </location>
</feature>
<evidence type="ECO:0000259" key="6">
    <source>
        <dbReference type="PROSITE" id="PS50835"/>
    </source>
</evidence>
<dbReference type="GeneID" id="114856059"/>
<dbReference type="RefSeq" id="XP_029007508.1">
    <property type="nucleotide sequence ID" value="XM_029151675.3"/>
</dbReference>
<accession>A0A6P7MM54</accession>
<evidence type="ECO:0000256" key="2">
    <source>
        <dbReference type="ARBA" id="ARBA00022525"/>
    </source>
</evidence>
<dbReference type="InterPro" id="IPR012674">
    <property type="entry name" value="Calycin"/>
</dbReference>
<dbReference type="KEGG" id="bspl:114856059"/>
<dbReference type="OrthoDB" id="8931017at2759"/>
<keyword evidence="7" id="KW-1185">Reference proteome</keyword>
<comment type="subcellular location">
    <subcellularLocation>
        <location evidence="1">Secreted</location>
    </subcellularLocation>
</comment>
<evidence type="ECO:0000313" key="7">
    <source>
        <dbReference type="Proteomes" id="UP000515150"/>
    </source>
</evidence>
<sequence length="236" mass="26851">MKTLCVAVVVLSLTSVCQSAPLTCEQLNKPLDKSPDLSGRWYMIALSSDVCLIPSLLNALFWPSLVIDFKEQDTPNLYNANVTFNMHDFCDSKVETFFLKSSSLFDVDSNNSPTGEPDTLLHTGCPDCLVIKGNDGINLLMYFSRRKTVTDAELKEFETQSECMGWFKPEVLNTVHEYQECKSLDDDNEDFSTLTAKMGQRMKSSYTGPLQCIAQDIFYYPRVAFEWIQERFYSLL</sequence>
<gene>
    <name evidence="8" type="primary">LOC114856059</name>
</gene>
<evidence type="ECO:0000256" key="3">
    <source>
        <dbReference type="ARBA" id="ARBA00022729"/>
    </source>
</evidence>
<feature type="chain" id="PRO_5028410625" evidence="5">
    <location>
        <begin position="20"/>
        <end position="236"/>
    </location>
</feature>
<dbReference type="GO" id="GO:0005576">
    <property type="term" value="C:extracellular region"/>
    <property type="evidence" value="ECO:0007669"/>
    <property type="project" value="UniProtKB-SubCell"/>
</dbReference>
<evidence type="ECO:0000256" key="1">
    <source>
        <dbReference type="ARBA" id="ARBA00004613"/>
    </source>
</evidence>
<dbReference type="AlphaFoldDB" id="A0A6P7MM54"/>
<dbReference type="Proteomes" id="UP000515150">
    <property type="component" value="Chromosome 5"/>
</dbReference>
<keyword evidence="4" id="KW-0325">Glycoprotein</keyword>